<accession>A0A0G1DD13</accession>
<comment type="caution">
    <text evidence="1">The sequence shown here is derived from an EMBL/GenBank/DDBJ whole genome shotgun (WGS) entry which is preliminary data.</text>
</comment>
<name>A0A0G1DD13_9BACT</name>
<evidence type="ECO:0000313" key="2">
    <source>
        <dbReference type="Proteomes" id="UP000034894"/>
    </source>
</evidence>
<dbReference type="EMBL" id="LCFP01000014">
    <property type="protein sequence ID" value="KKS95730.1"/>
    <property type="molecule type" value="Genomic_DNA"/>
</dbReference>
<dbReference type="AlphaFoldDB" id="A0A0G1DD13"/>
<evidence type="ECO:0000313" key="1">
    <source>
        <dbReference type="EMBL" id="KKS95730.1"/>
    </source>
</evidence>
<gene>
    <name evidence="1" type="ORF">UV73_C0014G0007</name>
</gene>
<sequence length="156" mass="17941">MKYRKKLVIATLVTISLLTGYLILAKNINLWPSQKPEGLVRDEQLEKKYGRDYKPIHVYIKVGASEEEILLLKNRLELFPEVVAVEVYPWPKSKSGYSAAVRLIPMVKRNPSGLENYPSNVLEFLDEAKKNPTSPTRIINNWSLRGEPNEFFDLPI</sequence>
<organism evidence="1 2">
    <name type="scientific">Candidatus Gottesmanbacteria bacterium GW2011_GWA2_43_14</name>
    <dbReference type="NCBI Taxonomy" id="1618443"/>
    <lineage>
        <taxon>Bacteria</taxon>
        <taxon>Candidatus Gottesmaniibacteriota</taxon>
    </lineage>
</organism>
<protein>
    <submittedName>
        <fullName evidence="1">Uncharacterized protein</fullName>
    </submittedName>
</protein>
<dbReference type="Proteomes" id="UP000034894">
    <property type="component" value="Unassembled WGS sequence"/>
</dbReference>
<reference evidence="1 2" key="1">
    <citation type="journal article" date="2015" name="Nature">
        <title>rRNA introns, odd ribosomes, and small enigmatic genomes across a large radiation of phyla.</title>
        <authorList>
            <person name="Brown C.T."/>
            <person name="Hug L.A."/>
            <person name="Thomas B.C."/>
            <person name="Sharon I."/>
            <person name="Castelle C.J."/>
            <person name="Singh A."/>
            <person name="Wilkins M.J."/>
            <person name="Williams K.H."/>
            <person name="Banfield J.F."/>
        </authorList>
    </citation>
    <scope>NUCLEOTIDE SEQUENCE [LARGE SCALE GENOMIC DNA]</scope>
</reference>
<proteinExistence type="predicted"/>